<gene>
    <name evidence="2" type="ORF">EDC26_12623</name>
</gene>
<accession>A0A4R3LM21</accession>
<dbReference type="Gene3D" id="3.40.50.410">
    <property type="entry name" value="von Willebrand factor, type A domain"/>
    <property type="match status" value="1"/>
</dbReference>
<dbReference type="InterPro" id="IPR051928">
    <property type="entry name" value="NorD/CobT"/>
</dbReference>
<dbReference type="InterPro" id="IPR025861">
    <property type="entry name" value="CobT_VWA_dom"/>
</dbReference>
<dbReference type="Pfam" id="PF06213">
    <property type="entry name" value="CobT"/>
    <property type="match status" value="1"/>
</dbReference>
<evidence type="ECO:0000259" key="1">
    <source>
        <dbReference type="Pfam" id="PF11775"/>
    </source>
</evidence>
<dbReference type="InterPro" id="IPR036465">
    <property type="entry name" value="vWFA_dom_sf"/>
</dbReference>
<evidence type="ECO:0000313" key="2">
    <source>
        <dbReference type="EMBL" id="TCT01031.1"/>
    </source>
</evidence>
<dbReference type="GO" id="GO:0009236">
    <property type="term" value="P:cobalamin biosynthetic process"/>
    <property type="evidence" value="ECO:0007669"/>
    <property type="project" value="InterPro"/>
</dbReference>
<dbReference type="InterPro" id="IPR006538">
    <property type="entry name" value="CobT"/>
</dbReference>
<dbReference type="PANTHER" id="PTHR41248:SF1">
    <property type="entry name" value="NORD PROTEIN"/>
    <property type="match status" value="1"/>
</dbReference>
<dbReference type="OrthoDB" id="6395027at2"/>
<name>A0A4R3LM21_9BURK</name>
<protein>
    <submittedName>
        <fullName evidence="2">Cobaltochelatase CobT</fullName>
    </submittedName>
</protein>
<sequence length="567" mass="64092">MGDMQQRSRHQQQLEELCVAMLRAATGLAQWHFEGGRLYDGQRPVPAYAPHLRINPGVDALPAYRALADSLALRLRFSDPVLHQGLVPADPIERWIFEWLEQLRVESLAPEDLPGVRDNLEQRYRAWSAEFLGSGSTETSLGILMFALSQIVWSRLTSLELPRPVQDLLEPTRAALAPALGSALAGIRRCRHDQAQFAIHAMDIARDIAQRVQSEYEDEPSSSTVRPGAFGLWLDFEQEESESAAVVQTGESAVFEASRRHYRIFTKRYDEERYAPDLVREALLHEYRQRLDRRIAQQGINVQRLSSSLRAILAQPQRDGWRFGQEEGVIDGRRLAQLVSSPAERRVFRQDQYLPVADTTLGFLIDCSGSMKPYAELLAVMMDVLMRALEQAGVATEILGFTTSAWNGGRARQDWVSQGRPAAPGRLNELRRLVFKEAQTPWRRARYPLAALLKTDLFREGIDGEAVEWACQRLLGRNETRRILVVISDGCPMDSATNQANDAFYLDNHLKAVIGGYGRQGIDIIGVGVGLDMSPYYSRSVVVDLSERLENQVFEEFLELLKGRHRR</sequence>
<dbReference type="PANTHER" id="PTHR41248">
    <property type="entry name" value="NORD PROTEIN"/>
    <property type="match status" value="1"/>
</dbReference>
<dbReference type="AlphaFoldDB" id="A0A4R3LM21"/>
<organism evidence="2 3">
    <name type="scientific">Paralcaligenes ureilyticus</name>
    <dbReference type="NCBI Taxonomy" id="627131"/>
    <lineage>
        <taxon>Bacteria</taxon>
        <taxon>Pseudomonadati</taxon>
        <taxon>Pseudomonadota</taxon>
        <taxon>Betaproteobacteria</taxon>
        <taxon>Burkholderiales</taxon>
        <taxon>Alcaligenaceae</taxon>
        <taxon>Paralcaligenes</taxon>
    </lineage>
</organism>
<reference evidence="2 3" key="1">
    <citation type="submission" date="2019-03" db="EMBL/GenBank/DDBJ databases">
        <title>Genomic Encyclopedia of Type Strains, Phase IV (KMG-IV): sequencing the most valuable type-strain genomes for metagenomic binning, comparative biology and taxonomic classification.</title>
        <authorList>
            <person name="Goeker M."/>
        </authorList>
    </citation>
    <scope>NUCLEOTIDE SEQUENCE [LARGE SCALE GENOMIC DNA]</scope>
    <source>
        <strain evidence="2 3">DSM 24591</strain>
    </source>
</reference>
<keyword evidence="3" id="KW-1185">Reference proteome</keyword>
<comment type="caution">
    <text evidence="2">The sequence shown here is derived from an EMBL/GenBank/DDBJ whole genome shotgun (WGS) entry which is preliminary data.</text>
</comment>
<evidence type="ECO:0000313" key="3">
    <source>
        <dbReference type="Proteomes" id="UP000295525"/>
    </source>
</evidence>
<dbReference type="PIRSF" id="PIRSF031715">
    <property type="entry name" value="Cob_chel_CobT"/>
    <property type="match status" value="1"/>
</dbReference>
<dbReference type="SUPFAM" id="SSF53300">
    <property type="entry name" value="vWA-like"/>
    <property type="match status" value="1"/>
</dbReference>
<dbReference type="EMBL" id="SMAJ01000026">
    <property type="protein sequence ID" value="TCT01031.1"/>
    <property type="molecule type" value="Genomic_DNA"/>
</dbReference>
<dbReference type="Proteomes" id="UP000295525">
    <property type="component" value="Unassembled WGS sequence"/>
</dbReference>
<dbReference type="Pfam" id="PF11775">
    <property type="entry name" value="CobT_C"/>
    <property type="match status" value="1"/>
</dbReference>
<feature type="domain" description="Cobalamin biosynthesis protein CobT VWA" evidence="1">
    <location>
        <begin position="347"/>
        <end position="562"/>
    </location>
</feature>
<proteinExistence type="predicted"/>